<evidence type="ECO:0000259" key="7">
    <source>
        <dbReference type="PROSITE" id="PS51379"/>
    </source>
</evidence>
<dbReference type="PROSITE" id="PS00641">
    <property type="entry name" value="COMPLEX1_75K_1"/>
    <property type="match status" value="1"/>
</dbReference>
<evidence type="ECO:0000313" key="8">
    <source>
        <dbReference type="EMBL" id="ADK84158.1"/>
    </source>
</evidence>
<dbReference type="InterPro" id="IPR000283">
    <property type="entry name" value="NADH_UbQ_OxRdtase_75kDa_su_CS"/>
</dbReference>
<dbReference type="InterPro" id="IPR050157">
    <property type="entry name" value="PSI_iron-sulfur_center"/>
</dbReference>
<evidence type="ECO:0000256" key="3">
    <source>
        <dbReference type="ARBA" id="ARBA00022737"/>
    </source>
</evidence>
<dbReference type="GO" id="GO:0042773">
    <property type="term" value="P:ATP synthesis coupled electron transport"/>
    <property type="evidence" value="ECO:0007669"/>
    <property type="project" value="InterPro"/>
</dbReference>
<dbReference type="FunFam" id="3.30.70.20:FF:000035">
    <property type="entry name" value="Iron hydrogenase 1"/>
    <property type="match status" value="1"/>
</dbReference>
<feature type="domain" description="4Fe-4S ferredoxin-type" evidence="7">
    <location>
        <begin position="114"/>
        <end position="147"/>
    </location>
</feature>
<dbReference type="OrthoDB" id="9816402at2"/>
<dbReference type="GO" id="GO:0051539">
    <property type="term" value="F:4 iron, 4 sulfur cluster binding"/>
    <property type="evidence" value="ECO:0007669"/>
    <property type="project" value="UniProtKB-KW"/>
</dbReference>
<dbReference type="PROSITE" id="PS51379">
    <property type="entry name" value="4FE4S_FER_2"/>
    <property type="match status" value="2"/>
</dbReference>
<dbReference type="eggNOG" id="COG1034">
    <property type="taxonomic scope" value="Bacteria"/>
</dbReference>
<dbReference type="PROSITE" id="PS51085">
    <property type="entry name" value="2FE2S_FER_2"/>
    <property type="match status" value="1"/>
</dbReference>
<dbReference type="GO" id="GO:0046872">
    <property type="term" value="F:metal ion binding"/>
    <property type="evidence" value="ECO:0007669"/>
    <property type="project" value="UniProtKB-KW"/>
</dbReference>
<dbReference type="Pfam" id="PF12838">
    <property type="entry name" value="Fer4_7"/>
    <property type="match status" value="1"/>
</dbReference>
<evidence type="ECO:0000259" key="6">
    <source>
        <dbReference type="PROSITE" id="PS51085"/>
    </source>
</evidence>
<dbReference type="KEGG" id="dbr:Deba_0786"/>
<dbReference type="STRING" id="644282.Deba_0786"/>
<organism evidence="8 9">
    <name type="scientific">Desulfarculus baarsii (strain ATCC 33931 / DSM 2075 / LMG 7858 / VKM B-1802 / 2st14)</name>
    <dbReference type="NCBI Taxonomy" id="644282"/>
    <lineage>
        <taxon>Bacteria</taxon>
        <taxon>Pseudomonadati</taxon>
        <taxon>Thermodesulfobacteriota</taxon>
        <taxon>Desulfarculia</taxon>
        <taxon>Desulfarculales</taxon>
        <taxon>Desulfarculaceae</taxon>
        <taxon>Desulfarculus</taxon>
    </lineage>
</organism>
<feature type="domain" description="2Fe-2S ferredoxin-type" evidence="6">
    <location>
        <begin position="1"/>
        <end position="80"/>
    </location>
</feature>
<dbReference type="CDD" id="cd00207">
    <property type="entry name" value="fer2"/>
    <property type="match status" value="1"/>
</dbReference>
<dbReference type="SUPFAM" id="SSF54292">
    <property type="entry name" value="2Fe-2S ferredoxin-like"/>
    <property type="match status" value="1"/>
</dbReference>
<dbReference type="RefSeq" id="WP_013257613.1">
    <property type="nucleotide sequence ID" value="NC_014365.1"/>
</dbReference>
<keyword evidence="5" id="KW-0411">Iron-sulfur</keyword>
<dbReference type="EMBL" id="CP002085">
    <property type="protein sequence ID" value="ADK84158.1"/>
    <property type="molecule type" value="Genomic_DNA"/>
</dbReference>
<feature type="domain" description="4Fe-4S ferredoxin-type" evidence="7">
    <location>
        <begin position="156"/>
        <end position="186"/>
    </location>
</feature>
<dbReference type="Pfam" id="PF13510">
    <property type="entry name" value="Fer2_4"/>
    <property type="match status" value="1"/>
</dbReference>
<dbReference type="InterPro" id="IPR036010">
    <property type="entry name" value="2Fe-2S_ferredoxin-like_sf"/>
</dbReference>
<sequence length="201" mass="22019">MIKFTINDQVVEAQPGWTVLETARHYGLHIPTLCYHEAVSPSGACRLCVVELRDGDWSKVVISCMYPVAEGINIYTDSPKVQNVRRWILEMLLAQCPAAKEVRDLAAQYGVTKTRFKINDPNEDCMLCGLCVRVCEEVVGAKAISTVGRGAHKQVAPPYMQPTDDCVACGSCLTICPTGAMARRFDMLRGKPKVILGAGSK</sequence>
<evidence type="ECO:0000256" key="5">
    <source>
        <dbReference type="ARBA" id="ARBA00023014"/>
    </source>
</evidence>
<dbReference type="AlphaFoldDB" id="E1QF22"/>
<keyword evidence="1" id="KW-0004">4Fe-4S</keyword>
<evidence type="ECO:0000256" key="1">
    <source>
        <dbReference type="ARBA" id="ARBA00022485"/>
    </source>
</evidence>
<dbReference type="HOGENOM" id="CLU_000422_11_3_7"/>
<name>E1QF22_DESB2</name>
<gene>
    <name evidence="8" type="ordered locus">Deba_0786</name>
</gene>
<proteinExistence type="predicted"/>
<keyword evidence="4" id="KW-0408">Iron</keyword>
<keyword evidence="9" id="KW-1185">Reference proteome</keyword>
<dbReference type="InterPro" id="IPR001041">
    <property type="entry name" value="2Fe-2S_ferredoxin-type"/>
</dbReference>
<accession>E1QF22</accession>
<evidence type="ECO:0000256" key="4">
    <source>
        <dbReference type="ARBA" id="ARBA00023004"/>
    </source>
</evidence>
<dbReference type="PANTHER" id="PTHR24960">
    <property type="entry name" value="PHOTOSYSTEM I IRON-SULFUR CENTER-RELATED"/>
    <property type="match status" value="1"/>
</dbReference>
<evidence type="ECO:0000256" key="2">
    <source>
        <dbReference type="ARBA" id="ARBA00022723"/>
    </source>
</evidence>
<dbReference type="InterPro" id="IPR017896">
    <property type="entry name" value="4Fe4S_Fe-S-bd"/>
</dbReference>
<keyword evidence="3" id="KW-0677">Repeat</keyword>
<dbReference type="PANTHER" id="PTHR24960:SF84">
    <property type="entry name" value="HYDROGENASE SUBUNIT"/>
    <property type="match status" value="1"/>
</dbReference>
<keyword evidence="2" id="KW-0479">Metal-binding</keyword>
<dbReference type="Proteomes" id="UP000009047">
    <property type="component" value="Chromosome"/>
</dbReference>
<dbReference type="Gene3D" id="3.30.70.20">
    <property type="match status" value="1"/>
</dbReference>
<dbReference type="SUPFAM" id="SSF54862">
    <property type="entry name" value="4Fe-4S ferredoxins"/>
    <property type="match status" value="1"/>
</dbReference>
<evidence type="ECO:0000313" key="9">
    <source>
        <dbReference type="Proteomes" id="UP000009047"/>
    </source>
</evidence>
<protein>
    <submittedName>
        <fullName evidence="8">Ferredoxin</fullName>
    </submittedName>
</protein>
<dbReference type="GO" id="GO:0016020">
    <property type="term" value="C:membrane"/>
    <property type="evidence" value="ECO:0007669"/>
    <property type="project" value="InterPro"/>
</dbReference>
<dbReference type="PROSITE" id="PS00198">
    <property type="entry name" value="4FE4S_FER_1"/>
    <property type="match status" value="2"/>
</dbReference>
<dbReference type="Gene3D" id="3.10.20.740">
    <property type="match status" value="1"/>
</dbReference>
<dbReference type="InterPro" id="IPR017900">
    <property type="entry name" value="4Fe4S_Fe_S_CS"/>
</dbReference>
<reference evidence="8 9" key="1">
    <citation type="journal article" date="2010" name="Stand. Genomic Sci.">
        <title>Complete genome sequence of Desulfarculus baarsii type strain (2st14).</title>
        <authorList>
            <person name="Sun H."/>
            <person name="Spring S."/>
            <person name="Lapidus A."/>
            <person name="Davenport K."/>
            <person name="Del Rio T.G."/>
            <person name="Tice H."/>
            <person name="Nolan M."/>
            <person name="Copeland A."/>
            <person name="Cheng J.F."/>
            <person name="Lucas S."/>
            <person name="Tapia R."/>
            <person name="Goodwin L."/>
            <person name="Pitluck S."/>
            <person name="Ivanova N."/>
            <person name="Pagani I."/>
            <person name="Mavromatis K."/>
            <person name="Ovchinnikova G."/>
            <person name="Pati A."/>
            <person name="Chen A."/>
            <person name="Palaniappan K."/>
            <person name="Hauser L."/>
            <person name="Chang Y.J."/>
            <person name="Jeffries C.D."/>
            <person name="Detter J.C."/>
            <person name="Han C."/>
            <person name="Rohde M."/>
            <person name="Brambilla E."/>
            <person name="Goker M."/>
            <person name="Woyke T."/>
            <person name="Bristow J."/>
            <person name="Eisen J.A."/>
            <person name="Markowitz V."/>
            <person name="Hugenholtz P."/>
            <person name="Kyrpides N.C."/>
            <person name="Klenk H.P."/>
            <person name="Land M."/>
        </authorList>
    </citation>
    <scope>NUCLEOTIDE SEQUENCE [LARGE SCALE GENOMIC DNA]</scope>
    <source>
        <strain evidence="9">ATCC 33931 / DSM 2075 / LMG 7858 / VKM B-1802 / 2st14</strain>
    </source>
</reference>
<dbReference type="GO" id="GO:0008137">
    <property type="term" value="F:NADH dehydrogenase (ubiquinone) activity"/>
    <property type="evidence" value="ECO:0007669"/>
    <property type="project" value="InterPro"/>
</dbReference>